<dbReference type="EMBL" id="PPTA01000027">
    <property type="protein sequence ID" value="TFA97759.1"/>
    <property type="molecule type" value="Genomic_DNA"/>
</dbReference>
<protein>
    <submittedName>
        <fullName evidence="1">Uncharacterized protein</fullName>
    </submittedName>
</protein>
<keyword evidence="2" id="KW-1185">Reference proteome</keyword>
<dbReference type="GeneID" id="300582027"/>
<reference evidence="1 2" key="1">
    <citation type="submission" date="2018-01" db="EMBL/GenBank/DDBJ databases">
        <title>Genome characterization of the sugarcane-associated fungus Trichoderma ghanense CCMA-1212 and their application in lignocelulose bioconversion.</title>
        <authorList>
            <person name="Steindorff A.S."/>
            <person name="Mendes T.D."/>
            <person name="Vilela E.S.D."/>
            <person name="Rodrigues D.S."/>
            <person name="Formighieri E.F."/>
            <person name="Melo I.S."/>
            <person name="Favaro L.C.L."/>
        </authorList>
    </citation>
    <scope>NUCLEOTIDE SEQUENCE [LARGE SCALE GENOMIC DNA]</scope>
    <source>
        <strain evidence="1 2">CCMA-1212</strain>
    </source>
</reference>
<proteinExistence type="predicted"/>
<name>A0ABY2GR83_9HYPO</name>
<dbReference type="RefSeq" id="XP_073553961.1">
    <property type="nucleotide sequence ID" value="XM_073707577.1"/>
</dbReference>
<dbReference type="Proteomes" id="UP001642720">
    <property type="component" value="Unassembled WGS sequence"/>
</dbReference>
<sequence>MDAKRNNGLLRGLRQGEITWLREKERRDNQRRCWSLEMADGLFRGRTMPRLHVAVSSGSGNKSESGLILHEPSWISTWCAYQKDHPAGEGSESSAFCWGLPTRNEIPLTSPGSVMPCLLHPNILNEAAAGSRGRADGACANQAARSEHRGPIVVIA</sequence>
<accession>A0ABY2GR83</accession>
<comment type="caution">
    <text evidence="1">The sequence shown here is derived from an EMBL/GenBank/DDBJ whole genome shotgun (WGS) entry which is preliminary data.</text>
</comment>
<evidence type="ECO:0000313" key="2">
    <source>
        <dbReference type="Proteomes" id="UP001642720"/>
    </source>
</evidence>
<gene>
    <name evidence="1" type="ORF">CCMA1212_010536</name>
</gene>
<organism evidence="1 2">
    <name type="scientific">Trichoderma ghanense</name>
    <dbReference type="NCBI Taxonomy" id="65468"/>
    <lineage>
        <taxon>Eukaryota</taxon>
        <taxon>Fungi</taxon>
        <taxon>Dikarya</taxon>
        <taxon>Ascomycota</taxon>
        <taxon>Pezizomycotina</taxon>
        <taxon>Sordariomycetes</taxon>
        <taxon>Hypocreomycetidae</taxon>
        <taxon>Hypocreales</taxon>
        <taxon>Hypocreaceae</taxon>
        <taxon>Trichoderma</taxon>
    </lineage>
</organism>
<evidence type="ECO:0000313" key="1">
    <source>
        <dbReference type="EMBL" id="TFA97759.1"/>
    </source>
</evidence>